<organism evidence="1 2">
    <name type="scientific">Halosegnis rubeus</name>
    <dbReference type="NCBI Taxonomy" id="2212850"/>
    <lineage>
        <taxon>Archaea</taxon>
        <taxon>Methanobacteriati</taxon>
        <taxon>Methanobacteriota</taxon>
        <taxon>Stenosarchaea group</taxon>
        <taxon>Halobacteria</taxon>
        <taxon>Halobacteriales</taxon>
        <taxon>Natronomonadaceae</taxon>
        <taxon>Halosegnis</taxon>
    </lineage>
</organism>
<gene>
    <name evidence="1" type="ORF">DM867_05685</name>
</gene>
<proteinExistence type="predicted"/>
<comment type="caution">
    <text evidence="1">The sequence shown here is derived from an EMBL/GenBank/DDBJ whole genome shotgun (WGS) entry which is preliminary data.</text>
</comment>
<dbReference type="EMBL" id="QKKZ01000002">
    <property type="protein sequence ID" value="KAB7514610.1"/>
    <property type="molecule type" value="Genomic_DNA"/>
</dbReference>
<accession>A0A5N5U7K0</accession>
<dbReference type="Proteomes" id="UP000326865">
    <property type="component" value="Unassembled WGS sequence"/>
</dbReference>
<name>A0A5N5U7K0_9EURY</name>
<protein>
    <recommendedName>
        <fullName evidence="3">Histidine kinase-, DNA gyrase B-, and HSP90-like ATPase</fullName>
    </recommendedName>
</protein>
<evidence type="ECO:0008006" key="3">
    <source>
        <dbReference type="Google" id="ProtNLM"/>
    </source>
</evidence>
<keyword evidence="2" id="KW-1185">Reference proteome</keyword>
<evidence type="ECO:0000313" key="2">
    <source>
        <dbReference type="Proteomes" id="UP000326865"/>
    </source>
</evidence>
<evidence type="ECO:0000313" key="1">
    <source>
        <dbReference type="EMBL" id="KAB7514610.1"/>
    </source>
</evidence>
<sequence length="471" mass="54154">MQNALDTGSDFDVRVDYGDRSVVVEDYDPAGVEDLSRFYDLFSGSKQYDPEKRGRFGRGVKEFIGATEETVISSTGGTVEFSFDTVYDDAVDEYRVEASREVLENECRSRGTMVYGSNSDWTENDLQRVEEFVSDLWMPRDRELGLETFQPYSEKLITRSEPDATLENQYLPTIVFEEGVQKEKHRRTPVEVNKTGPGEGGIYELGIPVTSGEEFPFLFNVHQKTPVTERRNELDNSYRSELMRSLLNNRLDLLEDSELEEEYVTQYLSQFSHKTSDETQQEYISRRFGNDSDELLVYSDSTPNMAVTWAVQRQLPMEKLNEYSRNIRGILNNQCPSVQEWFNEQTSERSIEPVETPGEDQEDLIQYFEEDILGRTSADNVDFELAYISEDSEEGQTHATYSPVDQTIYLNALADEWNSPTPVRIGTALHEIGHHETDPDKDGHGPRWYHAVEELSGEVIQNLEQEIENLE</sequence>
<dbReference type="AlphaFoldDB" id="A0A5N5U7K0"/>
<reference evidence="1 2" key="1">
    <citation type="submission" date="2019-10" db="EMBL/GenBank/DDBJ databases">
        <title>Unraveling microbial dark matter from salterns through culturing: the case of the genus Halosegnis.</title>
        <authorList>
            <person name="Duran-Viseras A."/>
            <person name="Andrei A.-S."/>
            <person name="Vera-Gargallo B."/>
            <person name="Ghai R."/>
            <person name="Sanchez-Porro C."/>
            <person name="Ventosa A."/>
        </authorList>
    </citation>
    <scope>NUCLEOTIDE SEQUENCE [LARGE SCALE GENOMIC DNA]</scope>
    <source>
        <strain evidence="1 2">F18-79</strain>
    </source>
</reference>